<keyword evidence="1" id="KW-0472">Membrane</keyword>
<keyword evidence="3" id="KW-1185">Reference proteome</keyword>
<dbReference type="RefSeq" id="WP_190787282.1">
    <property type="nucleotide sequence ID" value="NZ_JACXLC010000001.1"/>
</dbReference>
<gene>
    <name evidence="2" type="ORF">IB285_05790</name>
</gene>
<accession>A0ABR8KMK8</accession>
<organism evidence="2 3">
    <name type="scientific">Erythrobacter rubeus</name>
    <dbReference type="NCBI Taxonomy" id="2760803"/>
    <lineage>
        <taxon>Bacteria</taxon>
        <taxon>Pseudomonadati</taxon>
        <taxon>Pseudomonadota</taxon>
        <taxon>Alphaproteobacteria</taxon>
        <taxon>Sphingomonadales</taxon>
        <taxon>Erythrobacteraceae</taxon>
        <taxon>Erythrobacter/Porphyrobacter group</taxon>
        <taxon>Erythrobacter</taxon>
    </lineage>
</organism>
<comment type="caution">
    <text evidence="2">The sequence shown here is derived from an EMBL/GenBank/DDBJ whole genome shotgun (WGS) entry which is preliminary data.</text>
</comment>
<keyword evidence="1" id="KW-0812">Transmembrane</keyword>
<dbReference type="Proteomes" id="UP000635384">
    <property type="component" value="Unassembled WGS sequence"/>
</dbReference>
<evidence type="ECO:0000313" key="3">
    <source>
        <dbReference type="Proteomes" id="UP000635384"/>
    </source>
</evidence>
<protein>
    <submittedName>
        <fullName evidence="2">Uncharacterized protein</fullName>
    </submittedName>
</protein>
<name>A0ABR8KMK8_9SPHN</name>
<proteinExistence type="predicted"/>
<feature type="transmembrane region" description="Helical" evidence="1">
    <location>
        <begin position="34"/>
        <end position="54"/>
    </location>
</feature>
<keyword evidence="1" id="KW-1133">Transmembrane helix</keyword>
<sequence>MTEMGVISIVALLGWLFLAGSALASYKLGFSKIVQMALIWVAIFAGGFLVVSFFM</sequence>
<evidence type="ECO:0000256" key="1">
    <source>
        <dbReference type="SAM" id="Phobius"/>
    </source>
</evidence>
<reference evidence="2 3" key="1">
    <citation type="submission" date="2020-09" db="EMBL/GenBank/DDBJ databases">
        <authorList>
            <person name="Yoon J.-W."/>
        </authorList>
    </citation>
    <scope>NUCLEOTIDE SEQUENCE [LARGE SCALE GENOMIC DNA]</scope>
    <source>
        <strain evidence="2 3">KMU-140</strain>
    </source>
</reference>
<evidence type="ECO:0000313" key="2">
    <source>
        <dbReference type="EMBL" id="MBD2841772.1"/>
    </source>
</evidence>
<dbReference type="EMBL" id="JACXLC010000001">
    <property type="protein sequence ID" value="MBD2841772.1"/>
    <property type="molecule type" value="Genomic_DNA"/>
</dbReference>